<accession>A0ABS9YU78</accession>
<proteinExistence type="predicted"/>
<dbReference type="Gene3D" id="1.20.144.10">
    <property type="entry name" value="Phosphatidic acid phosphatase type 2/haloperoxidase"/>
    <property type="match status" value="1"/>
</dbReference>
<feature type="domain" description="Phosphatidic acid phosphatase type 2/haloperoxidase" evidence="3">
    <location>
        <begin position="109"/>
        <end position="221"/>
    </location>
</feature>
<keyword evidence="2" id="KW-1133">Transmembrane helix</keyword>
<dbReference type="RefSeq" id="WP_243071082.1">
    <property type="nucleotide sequence ID" value="NZ_JAIVFL010000001.1"/>
</dbReference>
<dbReference type="InterPro" id="IPR000326">
    <property type="entry name" value="PAP2/HPO"/>
</dbReference>
<reference evidence="4" key="1">
    <citation type="journal article" date="2022" name="ISME J.">
        <title>Identification of active gaseous-alkane degraders at natural gas seeps.</title>
        <authorList>
            <person name="Farhan Ul Haque M."/>
            <person name="Hernandez M."/>
            <person name="Crombie A.T."/>
            <person name="Murrell J.C."/>
        </authorList>
    </citation>
    <scope>NUCLEOTIDE SEQUENCE</scope>
    <source>
        <strain evidence="4">ANDR5</strain>
    </source>
</reference>
<evidence type="ECO:0000259" key="3">
    <source>
        <dbReference type="Pfam" id="PF01569"/>
    </source>
</evidence>
<evidence type="ECO:0000313" key="4">
    <source>
        <dbReference type="EMBL" id="MCI4674678.1"/>
    </source>
</evidence>
<feature type="transmembrane region" description="Helical" evidence="2">
    <location>
        <begin position="31"/>
        <end position="52"/>
    </location>
</feature>
<feature type="compositionally biased region" description="Basic residues" evidence="1">
    <location>
        <begin position="240"/>
        <end position="249"/>
    </location>
</feature>
<keyword evidence="2" id="KW-0812">Transmembrane</keyword>
<feature type="transmembrane region" description="Helical" evidence="2">
    <location>
        <begin position="180"/>
        <end position="202"/>
    </location>
</feature>
<protein>
    <submittedName>
        <fullName evidence="4">Phosphatase PAP2 family protein</fullName>
    </submittedName>
</protein>
<dbReference type="EMBL" id="JAIVFL010000001">
    <property type="protein sequence ID" value="MCI4674678.1"/>
    <property type="molecule type" value="Genomic_DNA"/>
</dbReference>
<keyword evidence="2" id="KW-0472">Membrane</keyword>
<sequence>MTDIDTAKTGLVVGAVVLASVGRGRLAMIKLAAALFTVLAVLALEINTAWMASLDASVWNWFYRHRFHQLRIDAHGVFANIGQPVPFAVAGVVSGSLLALRARSARPALVVLGGVGVGVAIEETLKAVVTRTPTSLTKLQDGSLLTYAHSFPSGHVTAVATLLGMIAICLGIGHSPIAKAALAVPVAAGVLFVAFLALYTRAHIFTDVIGGMVLGGAIVAAGAAALGPPKPRRAQASSGRPKHARSRRW</sequence>
<feature type="region of interest" description="Disordered" evidence="1">
    <location>
        <begin position="227"/>
        <end position="249"/>
    </location>
</feature>
<keyword evidence="5" id="KW-1185">Reference proteome</keyword>
<dbReference type="InterPro" id="IPR036938">
    <property type="entry name" value="PAP2/HPO_sf"/>
</dbReference>
<organism evidence="4 5">
    <name type="scientific">Candidatus Mycolicibacterium alkanivorans</name>
    <dbReference type="NCBI Taxonomy" id="2954114"/>
    <lineage>
        <taxon>Bacteria</taxon>
        <taxon>Bacillati</taxon>
        <taxon>Actinomycetota</taxon>
        <taxon>Actinomycetes</taxon>
        <taxon>Mycobacteriales</taxon>
        <taxon>Mycobacteriaceae</taxon>
        <taxon>Mycolicibacterium</taxon>
    </lineage>
</organism>
<comment type="caution">
    <text evidence="4">The sequence shown here is derived from an EMBL/GenBank/DDBJ whole genome shotgun (WGS) entry which is preliminary data.</text>
</comment>
<evidence type="ECO:0000256" key="1">
    <source>
        <dbReference type="SAM" id="MobiDB-lite"/>
    </source>
</evidence>
<evidence type="ECO:0000313" key="5">
    <source>
        <dbReference type="Proteomes" id="UP001139068"/>
    </source>
</evidence>
<gene>
    <name evidence="4" type="ORF">K9U37_07020</name>
</gene>
<dbReference type="SUPFAM" id="SSF48317">
    <property type="entry name" value="Acid phosphatase/Vanadium-dependent haloperoxidase"/>
    <property type="match status" value="1"/>
</dbReference>
<evidence type="ECO:0000256" key="2">
    <source>
        <dbReference type="SAM" id="Phobius"/>
    </source>
</evidence>
<name>A0ABS9YU78_9MYCO</name>
<feature type="transmembrane region" description="Helical" evidence="2">
    <location>
        <begin position="154"/>
        <end position="173"/>
    </location>
</feature>
<feature type="transmembrane region" description="Helical" evidence="2">
    <location>
        <begin position="208"/>
        <end position="227"/>
    </location>
</feature>
<dbReference type="Proteomes" id="UP001139068">
    <property type="component" value="Unassembled WGS sequence"/>
</dbReference>
<dbReference type="Pfam" id="PF01569">
    <property type="entry name" value="PAP2"/>
    <property type="match status" value="1"/>
</dbReference>